<gene>
    <name evidence="3" type="ORF">FB467_0346</name>
</gene>
<feature type="domain" description="UspA" evidence="2">
    <location>
        <begin position="3"/>
        <end position="136"/>
    </location>
</feature>
<name>A0A542YMK3_9MICO</name>
<keyword evidence="4" id="KW-1185">Reference proteome</keyword>
<dbReference type="RefSeq" id="WP_141783555.1">
    <property type="nucleotide sequence ID" value="NZ_BAAAIK010000003.1"/>
</dbReference>
<comment type="similarity">
    <text evidence="1">Belongs to the universal stress protein A family.</text>
</comment>
<accession>A0A542YMK3</accession>
<dbReference type="InterPro" id="IPR006016">
    <property type="entry name" value="UspA"/>
</dbReference>
<dbReference type="PANTHER" id="PTHR46268:SF6">
    <property type="entry name" value="UNIVERSAL STRESS PROTEIN UP12"/>
    <property type="match status" value="1"/>
</dbReference>
<dbReference type="EMBL" id="VFOP01000001">
    <property type="protein sequence ID" value="TQL49281.1"/>
    <property type="molecule type" value="Genomic_DNA"/>
</dbReference>
<dbReference type="PANTHER" id="PTHR46268">
    <property type="entry name" value="STRESS RESPONSE PROTEIN NHAX"/>
    <property type="match status" value="1"/>
</dbReference>
<evidence type="ECO:0000313" key="3">
    <source>
        <dbReference type="EMBL" id="TQL49281.1"/>
    </source>
</evidence>
<protein>
    <submittedName>
        <fullName evidence="3">Nucleotide-binding universal stress UspA family protein</fullName>
    </submittedName>
</protein>
<evidence type="ECO:0000256" key="1">
    <source>
        <dbReference type="ARBA" id="ARBA00008791"/>
    </source>
</evidence>
<evidence type="ECO:0000259" key="2">
    <source>
        <dbReference type="Pfam" id="PF00582"/>
    </source>
</evidence>
<comment type="caution">
    <text evidence="3">The sequence shown here is derived from an EMBL/GenBank/DDBJ whole genome shotgun (WGS) entry which is preliminary data.</text>
</comment>
<proteinExistence type="inferred from homology"/>
<dbReference type="CDD" id="cd00293">
    <property type="entry name" value="USP-like"/>
    <property type="match status" value="1"/>
</dbReference>
<sequence length="138" mass="14499">MSIAVAHSDTPEGRAALLAASAWAETHDTDLLVLHVEGDTASETTRPEARQSGVHEVERAVTDTFQQHGAHPVDWSVVATPSGGDVASALLDLVVEHAAELLVVGSQRRSRVGKLLMGSTVQRVVLDSPVPVLVVRAG</sequence>
<dbReference type="InterPro" id="IPR006015">
    <property type="entry name" value="Universal_stress_UspA"/>
</dbReference>
<dbReference type="OrthoDB" id="5419113at2"/>
<evidence type="ECO:0000313" key="4">
    <source>
        <dbReference type="Proteomes" id="UP000319516"/>
    </source>
</evidence>
<dbReference type="SUPFAM" id="SSF52402">
    <property type="entry name" value="Adenine nucleotide alpha hydrolases-like"/>
    <property type="match status" value="1"/>
</dbReference>
<organism evidence="3 4">
    <name type="scientific">Ornithinicoccus hortensis</name>
    <dbReference type="NCBI Taxonomy" id="82346"/>
    <lineage>
        <taxon>Bacteria</taxon>
        <taxon>Bacillati</taxon>
        <taxon>Actinomycetota</taxon>
        <taxon>Actinomycetes</taxon>
        <taxon>Micrococcales</taxon>
        <taxon>Intrasporangiaceae</taxon>
        <taxon>Ornithinicoccus</taxon>
    </lineage>
</organism>
<dbReference type="PRINTS" id="PR01438">
    <property type="entry name" value="UNVRSLSTRESS"/>
</dbReference>
<dbReference type="AlphaFoldDB" id="A0A542YMK3"/>
<dbReference type="Pfam" id="PF00582">
    <property type="entry name" value="Usp"/>
    <property type="match status" value="1"/>
</dbReference>
<dbReference type="InterPro" id="IPR014729">
    <property type="entry name" value="Rossmann-like_a/b/a_fold"/>
</dbReference>
<dbReference type="Gene3D" id="3.40.50.620">
    <property type="entry name" value="HUPs"/>
    <property type="match status" value="1"/>
</dbReference>
<reference evidence="3 4" key="1">
    <citation type="submission" date="2019-06" db="EMBL/GenBank/DDBJ databases">
        <title>Sequencing the genomes of 1000 actinobacteria strains.</title>
        <authorList>
            <person name="Klenk H.-P."/>
        </authorList>
    </citation>
    <scope>NUCLEOTIDE SEQUENCE [LARGE SCALE GENOMIC DNA]</scope>
    <source>
        <strain evidence="3 4">DSM 12335</strain>
    </source>
</reference>
<dbReference type="Proteomes" id="UP000319516">
    <property type="component" value="Unassembled WGS sequence"/>
</dbReference>